<dbReference type="PATRIC" id="fig|697284.3.peg.1068"/>
<dbReference type="Gene3D" id="1.10.1660.10">
    <property type="match status" value="1"/>
</dbReference>
<dbReference type="PROSITE" id="PS50937">
    <property type="entry name" value="HTH_MERR_2"/>
    <property type="match status" value="1"/>
</dbReference>
<reference evidence="4 5" key="1">
    <citation type="journal article" date="2014" name="PLoS ONE">
        <title>How to Kill the Honey Bee Larva: Genomic Potential and Virulence Mechanisms of Paenibacillus larvae.</title>
        <authorList>
            <person name="Djukic M."/>
            <person name="Brzuszkiewicz E."/>
            <person name="Funfhaus A."/>
            <person name="Voss J."/>
            <person name="Gollnow K."/>
            <person name="Poppinga L."/>
            <person name="Liesegang H."/>
            <person name="Garcia-Gonzalez E."/>
            <person name="Genersch E."/>
            <person name="Daniel R."/>
        </authorList>
    </citation>
    <scope>NUCLEOTIDE SEQUENCE [LARGE SCALE GENOMIC DNA]</scope>
    <source>
        <strain evidence="4 5">DSM 25430</strain>
    </source>
</reference>
<dbReference type="eggNOG" id="COG0789">
    <property type="taxonomic scope" value="Bacteria"/>
</dbReference>
<dbReference type="AlphaFoldDB" id="V9W1T7"/>
<evidence type="ECO:0000313" key="4">
    <source>
        <dbReference type="EMBL" id="AHD04971.1"/>
    </source>
</evidence>
<dbReference type="GO" id="GO:0003700">
    <property type="term" value="F:DNA-binding transcription factor activity"/>
    <property type="evidence" value="ECO:0007669"/>
    <property type="project" value="InterPro"/>
</dbReference>
<evidence type="ECO:0000259" key="3">
    <source>
        <dbReference type="PROSITE" id="PS50937"/>
    </source>
</evidence>
<evidence type="ECO:0000256" key="1">
    <source>
        <dbReference type="ARBA" id="ARBA00023125"/>
    </source>
</evidence>
<dbReference type="SUPFAM" id="SSF46955">
    <property type="entry name" value="Putative DNA-binding domain"/>
    <property type="match status" value="1"/>
</dbReference>
<dbReference type="GO" id="GO:0003677">
    <property type="term" value="F:DNA binding"/>
    <property type="evidence" value="ECO:0007669"/>
    <property type="project" value="UniProtKB-KW"/>
</dbReference>
<name>V9W1T7_9BACL</name>
<evidence type="ECO:0000256" key="2">
    <source>
        <dbReference type="SAM" id="Coils"/>
    </source>
</evidence>
<feature type="domain" description="HTH merR-type" evidence="3">
    <location>
        <begin position="11"/>
        <end position="75"/>
    </location>
</feature>
<proteinExistence type="predicted"/>
<organism evidence="4 5">
    <name type="scientific">Paenibacillus larvae subsp. larvae DSM 25430</name>
    <dbReference type="NCBI Taxonomy" id="697284"/>
    <lineage>
        <taxon>Bacteria</taxon>
        <taxon>Bacillati</taxon>
        <taxon>Bacillota</taxon>
        <taxon>Bacilli</taxon>
        <taxon>Bacillales</taxon>
        <taxon>Paenibacillaceae</taxon>
        <taxon>Paenibacillus</taxon>
    </lineage>
</organism>
<keyword evidence="5" id="KW-1185">Reference proteome</keyword>
<feature type="coiled-coil region" evidence="2">
    <location>
        <begin position="98"/>
        <end position="135"/>
    </location>
</feature>
<accession>V9W1T7</accession>
<dbReference type="Proteomes" id="UP000029431">
    <property type="component" value="Chromosome"/>
</dbReference>
<evidence type="ECO:0000313" key="5">
    <source>
        <dbReference type="Proteomes" id="UP000029431"/>
    </source>
</evidence>
<dbReference type="SMART" id="SM00422">
    <property type="entry name" value="HTH_MERR"/>
    <property type="match status" value="1"/>
</dbReference>
<gene>
    <name evidence="4" type="ORF">ERIC2_c11380</name>
</gene>
<keyword evidence="2" id="KW-0175">Coiled coil</keyword>
<keyword evidence="1" id="KW-0238">DNA-binding</keyword>
<dbReference type="PANTHER" id="PTHR30204:SF58">
    <property type="entry name" value="HTH-TYPE TRANSCRIPTIONAL REGULATOR YFMP"/>
    <property type="match status" value="1"/>
</dbReference>
<dbReference type="InterPro" id="IPR009061">
    <property type="entry name" value="DNA-bd_dom_put_sf"/>
</dbReference>
<dbReference type="PANTHER" id="PTHR30204">
    <property type="entry name" value="REDOX-CYCLING DRUG-SENSING TRANSCRIPTIONAL ACTIVATOR SOXR"/>
    <property type="match status" value="1"/>
</dbReference>
<dbReference type="InterPro" id="IPR000551">
    <property type="entry name" value="MerR-type_HTH_dom"/>
</dbReference>
<dbReference type="HOGENOM" id="CLU_060077_2_1_9"/>
<dbReference type="InterPro" id="IPR047057">
    <property type="entry name" value="MerR_fam"/>
</dbReference>
<protein>
    <submittedName>
        <fullName evidence="4">Transcriptional regulator-like protein</fullName>
    </submittedName>
</protein>
<dbReference type="Pfam" id="PF13411">
    <property type="entry name" value="MerR_1"/>
    <property type="match status" value="1"/>
</dbReference>
<dbReference type="EMBL" id="CP003355">
    <property type="protein sequence ID" value="AHD04971.1"/>
    <property type="molecule type" value="Genomic_DNA"/>
</dbReference>
<sequence length="148" mass="17819">MKMTWLKIDDVAKKTGLTKRSIRYYEEIGLIRPPKRSDGRVRLYTEEDVERLIRIMDAREVLGFSLQELLEFIEVNDTLQNKRSEYRSIQDEDEEERIQKLIDIEEVLKRQIAMMEQKMKKIELFKRDAESLLERVTKGLNKRRGKEK</sequence>
<dbReference type="KEGG" id="plv:ERIC2_c11380"/>